<dbReference type="Pfam" id="PF00400">
    <property type="entry name" value="WD40"/>
    <property type="match status" value="3"/>
</dbReference>
<dbReference type="InterPro" id="IPR001680">
    <property type="entry name" value="WD40_rpt"/>
</dbReference>
<proteinExistence type="predicted"/>
<dbReference type="InterPro" id="IPR015943">
    <property type="entry name" value="WD40/YVTN_repeat-like_dom_sf"/>
</dbReference>
<reference evidence="5 6" key="1">
    <citation type="journal article" date="2018" name="Mol. Biol. Evol.">
        <title>Broad Genomic Sampling Reveals a Smut Pathogenic Ancestry of the Fungal Clade Ustilaginomycotina.</title>
        <authorList>
            <person name="Kijpornyongpan T."/>
            <person name="Mondo S.J."/>
            <person name="Barry K."/>
            <person name="Sandor L."/>
            <person name="Lee J."/>
            <person name="Lipzen A."/>
            <person name="Pangilinan J."/>
            <person name="LaButti K."/>
            <person name="Hainaut M."/>
            <person name="Henrissat B."/>
            <person name="Grigoriev I.V."/>
            <person name="Spatafora J.W."/>
            <person name="Aime M.C."/>
        </authorList>
    </citation>
    <scope>NUCLEOTIDE SEQUENCE [LARGE SCALE GENOMIC DNA]</scope>
    <source>
        <strain evidence="5 6">MCA 4718</strain>
    </source>
</reference>
<sequence>MDIIGDHLSSLSLLDDAGNASTAQGQQVDQSHTLTHDYTRSAAQDLPKPRERRASPLMDMAEAVVLKYLTEHWVNSDTLAAFERELSITGGAAAAAAAAAAGGKAATPDLLDLLRPRIAAAANASSLISGSTLSFPALPGPSKLPYRVSLTHSSLHPSNILLLRSLSLPVRRFNTSPADGSDPRFEVRYQPCLASSGADKRLLFFDADEGEVLESVEPVARTEQSGHTAPVLDLAQHPLQQRELVTAGMDGKVVVWDLLTLRDGPILVLKDHTKFVVRCCWSSEGRWLATAGYDKKVHIYERVGEEKTSSKACGAGDAMDEDEEEEDDLELQPLRTRLRLVRTISTRGNPEALAFVPTPAGEQLVYSIRDDCFIHYLSLPNSTGSTSSSSSSAWQEDSFNTNEHTSDTHVSYSILSIVPHPTLPLLSLLTGSHASISSNSLVILMPPLSSSRALVLHTTLPSSPTYSPRQAWRADGAGVWLSSEEGQLRLFDLSGGEAEGGRERSALGVHGALSEVELSGMSAEEKAKRWRMGGANGCIKDVIVLPDGRIASCGFDRTVRIVDLEQSAL</sequence>
<protein>
    <submittedName>
        <fullName evidence="5">WD40 repeat-like protein</fullName>
    </submittedName>
</protein>
<dbReference type="PROSITE" id="PS00678">
    <property type="entry name" value="WD_REPEATS_1"/>
    <property type="match status" value="1"/>
</dbReference>
<evidence type="ECO:0000256" key="2">
    <source>
        <dbReference type="ARBA" id="ARBA00022737"/>
    </source>
</evidence>
<evidence type="ECO:0000313" key="5">
    <source>
        <dbReference type="EMBL" id="PWN20216.1"/>
    </source>
</evidence>
<feature type="repeat" description="WD" evidence="3">
    <location>
        <begin position="224"/>
        <end position="258"/>
    </location>
</feature>
<dbReference type="PANTHER" id="PTHR19848:SF8">
    <property type="entry name" value="F-BOX AND WD REPEAT DOMAIN CONTAINING 7"/>
    <property type="match status" value="1"/>
</dbReference>
<feature type="region of interest" description="Disordered" evidence="4">
    <location>
        <begin position="310"/>
        <end position="329"/>
    </location>
</feature>
<evidence type="ECO:0000313" key="6">
    <source>
        <dbReference type="Proteomes" id="UP000245942"/>
    </source>
</evidence>
<dbReference type="PROSITE" id="PS50082">
    <property type="entry name" value="WD_REPEATS_2"/>
    <property type="match status" value="1"/>
</dbReference>
<dbReference type="Proteomes" id="UP000245942">
    <property type="component" value="Unassembled WGS sequence"/>
</dbReference>
<dbReference type="InterPro" id="IPR036322">
    <property type="entry name" value="WD40_repeat_dom_sf"/>
</dbReference>
<evidence type="ECO:0000256" key="3">
    <source>
        <dbReference type="PROSITE-ProRule" id="PRU00221"/>
    </source>
</evidence>
<dbReference type="AlphaFoldDB" id="A0A316U4P0"/>
<dbReference type="EMBL" id="KZ819328">
    <property type="protein sequence ID" value="PWN20216.1"/>
    <property type="molecule type" value="Genomic_DNA"/>
</dbReference>
<feature type="compositionally biased region" description="Acidic residues" evidence="4">
    <location>
        <begin position="318"/>
        <end position="329"/>
    </location>
</feature>
<keyword evidence="1 3" id="KW-0853">WD repeat</keyword>
<keyword evidence="6" id="KW-1185">Reference proteome</keyword>
<evidence type="ECO:0000256" key="4">
    <source>
        <dbReference type="SAM" id="MobiDB-lite"/>
    </source>
</evidence>
<dbReference type="GeneID" id="37011429"/>
<gene>
    <name evidence="5" type="ORF">BCV69DRAFT_203207</name>
</gene>
<dbReference type="Gene3D" id="2.130.10.10">
    <property type="entry name" value="YVTN repeat-like/Quinoprotein amine dehydrogenase"/>
    <property type="match status" value="2"/>
</dbReference>
<organism evidence="5 6">
    <name type="scientific">Pseudomicrostroma glucosiphilum</name>
    <dbReference type="NCBI Taxonomy" id="1684307"/>
    <lineage>
        <taxon>Eukaryota</taxon>
        <taxon>Fungi</taxon>
        <taxon>Dikarya</taxon>
        <taxon>Basidiomycota</taxon>
        <taxon>Ustilaginomycotina</taxon>
        <taxon>Exobasidiomycetes</taxon>
        <taxon>Microstromatales</taxon>
        <taxon>Microstromatales incertae sedis</taxon>
        <taxon>Pseudomicrostroma</taxon>
    </lineage>
</organism>
<dbReference type="RefSeq" id="XP_025347376.1">
    <property type="nucleotide sequence ID" value="XM_025489695.1"/>
</dbReference>
<keyword evidence="2" id="KW-0677">Repeat</keyword>
<dbReference type="SMART" id="SM00320">
    <property type="entry name" value="WD40"/>
    <property type="match status" value="4"/>
</dbReference>
<dbReference type="SUPFAM" id="SSF50978">
    <property type="entry name" value="WD40 repeat-like"/>
    <property type="match status" value="1"/>
</dbReference>
<accession>A0A316U4P0</accession>
<name>A0A316U4P0_9BASI</name>
<dbReference type="InterPro" id="IPR019775">
    <property type="entry name" value="WD40_repeat_CS"/>
</dbReference>
<evidence type="ECO:0000256" key="1">
    <source>
        <dbReference type="ARBA" id="ARBA00022574"/>
    </source>
</evidence>
<dbReference type="PANTHER" id="PTHR19848">
    <property type="entry name" value="WD40 REPEAT PROTEIN"/>
    <property type="match status" value="1"/>
</dbReference>
<dbReference type="PROSITE" id="PS50294">
    <property type="entry name" value="WD_REPEATS_REGION"/>
    <property type="match status" value="1"/>
</dbReference>
<dbReference type="OrthoDB" id="1932312at2759"/>